<evidence type="ECO:0000313" key="2">
    <source>
        <dbReference type="EMBL" id="GAA0561517.1"/>
    </source>
</evidence>
<dbReference type="InterPro" id="IPR011033">
    <property type="entry name" value="PRC_barrel-like_sf"/>
</dbReference>
<dbReference type="Proteomes" id="UP001499951">
    <property type="component" value="Unassembled WGS sequence"/>
</dbReference>
<organism evidence="2 3">
    <name type="scientific">Rhizomicrobium electricum</name>
    <dbReference type="NCBI Taxonomy" id="480070"/>
    <lineage>
        <taxon>Bacteria</taxon>
        <taxon>Pseudomonadati</taxon>
        <taxon>Pseudomonadota</taxon>
        <taxon>Alphaproteobacteria</taxon>
        <taxon>Micropepsales</taxon>
        <taxon>Micropepsaceae</taxon>
        <taxon>Rhizomicrobium</taxon>
    </lineage>
</organism>
<proteinExistence type="predicted"/>
<dbReference type="EMBL" id="BAAADD010000002">
    <property type="protein sequence ID" value="GAA0561517.1"/>
    <property type="molecule type" value="Genomic_DNA"/>
</dbReference>
<feature type="chain" id="PRO_5046293881" description="PRC-barrel domain-containing protein" evidence="1">
    <location>
        <begin position="30"/>
        <end position="202"/>
    </location>
</feature>
<dbReference type="Gene3D" id="2.30.30.240">
    <property type="entry name" value="PRC-barrel domain"/>
    <property type="match status" value="1"/>
</dbReference>
<feature type="signal peptide" evidence="1">
    <location>
        <begin position="1"/>
        <end position="29"/>
    </location>
</feature>
<comment type="caution">
    <text evidence="2">The sequence shown here is derived from an EMBL/GenBank/DDBJ whole genome shotgun (WGS) entry which is preliminary data.</text>
</comment>
<keyword evidence="3" id="KW-1185">Reference proteome</keyword>
<evidence type="ECO:0000256" key="1">
    <source>
        <dbReference type="SAM" id="SignalP"/>
    </source>
</evidence>
<dbReference type="SUPFAM" id="SSF50346">
    <property type="entry name" value="PRC-barrel domain"/>
    <property type="match status" value="1"/>
</dbReference>
<evidence type="ECO:0008006" key="4">
    <source>
        <dbReference type="Google" id="ProtNLM"/>
    </source>
</evidence>
<dbReference type="RefSeq" id="WP_166932117.1">
    <property type="nucleotide sequence ID" value="NZ_BAAADD010000002.1"/>
</dbReference>
<protein>
    <recommendedName>
        <fullName evidence="4">PRC-barrel domain-containing protein</fullName>
    </recommendedName>
</protein>
<reference evidence="2 3" key="1">
    <citation type="journal article" date="2019" name="Int. J. Syst. Evol. Microbiol.">
        <title>The Global Catalogue of Microorganisms (GCM) 10K type strain sequencing project: providing services to taxonomists for standard genome sequencing and annotation.</title>
        <authorList>
            <consortium name="The Broad Institute Genomics Platform"/>
            <consortium name="The Broad Institute Genome Sequencing Center for Infectious Disease"/>
            <person name="Wu L."/>
            <person name="Ma J."/>
        </authorList>
    </citation>
    <scope>NUCLEOTIDE SEQUENCE [LARGE SCALE GENOMIC DNA]</scope>
    <source>
        <strain evidence="2 3">JCM 15089</strain>
    </source>
</reference>
<dbReference type="Gene3D" id="6.10.250.2200">
    <property type="match status" value="1"/>
</dbReference>
<evidence type="ECO:0000313" key="3">
    <source>
        <dbReference type="Proteomes" id="UP001499951"/>
    </source>
</evidence>
<accession>A0ABN1E9J2</accession>
<keyword evidence="1" id="KW-0732">Signal</keyword>
<name>A0ABN1E9J2_9PROT</name>
<sequence length="202" mass="22596">MISVRTLALSSAFPVSFAFFLLTAGPAVASERDSSPAEQAQTQQLNQNITDANTAVDKQNAENNAVYQEQQARYQEQLAVYKAGQKNYQERAATYLAARDRYIAGHAGYHRLAWPARYEQRLIVDTNDLLGARVHTSNGRTVGHVAEIALLSGRVDALRVTLDNDKGDVWVEAADLRFDADKKVVMTNLNRRDLYVMTRESY</sequence>
<gene>
    <name evidence="2" type="ORF">GCM10008942_07430</name>
</gene>